<gene>
    <name evidence="6" type="ORF">WQE_19484</name>
</gene>
<comment type="caution">
    <text evidence="6">The sequence shown here is derived from an EMBL/GenBank/DDBJ whole genome shotgun (WGS) entry which is preliminary data.</text>
</comment>
<dbReference type="InterPro" id="IPR000847">
    <property type="entry name" value="LysR_HTH_N"/>
</dbReference>
<accession>A0ABP2PNJ3</accession>
<dbReference type="CDD" id="cd08472">
    <property type="entry name" value="PBP2_CrgA_like_3"/>
    <property type="match status" value="1"/>
</dbReference>
<dbReference type="SUPFAM" id="SSF53850">
    <property type="entry name" value="Periplasmic binding protein-like II"/>
    <property type="match status" value="1"/>
</dbReference>
<keyword evidence="3" id="KW-0238">DNA-binding</keyword>
<reference evidence="6 7" key="1">
    <citation type="journal article" date="2012" name="J. Bacteriol.">
        <title>Draft Genome Sequence of the Soil Bacterium Burkholderia terrae Strain BS001, Which Interacts with Fungal Surface Structures.</title>
        <authorList>
            <person name="Nazir R."/>
            <person name="Hansen M.A."/>
            <person name="Sorensen S."/>
            <person name="van Elsas J.D."/>
        </authorList>
    </citation>
    <scope>NUCLEOTIDE SEQUENCE [LARGE SCALE GENOMIC DNA]</scope>
    <source>
        <strain evidence="6 7">BS001</strain>
    </source>
</reference>
<dbReference type="InterPro" id="IPR005119">
    <property type="entry name" value="LysR_subst-bd"/>
</dbReference>
<feature type="domain" description="HTH lysR-type" evidence="5">
    <location>
        <begin position="23"/>
        <end position="80"/>
    </location>
</feature>
<evidence type="ECO:0000313" key="7">
    <source>
        <dbReference type="Proteomes" id="UP000004980"/>
    </source>
</evidence>
<dbReference type="InterPro" id="IPR036390">
    <property type="entry name" value="WH_DNA-bd_sf"/>
</dbReference>
<evidence type="ECO:0000259" key="5">
    <source>
        <dbReference type="PROSITE" id="PS50931"/>
    </source>
</evidence>
<dbReference type="Pfam" id="PF03466">
    <property type="entry name" value="LysR_substrate"/>
    <property type="match status" value="1"/>
</dbReference>
<dbReference type="PANTHER" id="PTHR30537">
    <property type="entry name" value="HTH-TYPE TRANSCRIPTIONAL REGULATOR"/>
    <property type="match status" value="1"/>
</dbReference>
<evidence type="ECO:0000313" key="6">
    <source>
        <dbReference type="EMBL" id="EIM99321.1"/>
    </source>
</evidence>
<protein>
    <submittedName>
        <fullName evidence="6">LysR family transcriptional regulator</fullName>
    </submittedName>
</protein>
<dbReference type="InterPro" id="IPR036388">
    <property type="entry name" value="WH-like_DNA-bd_sf"/>
</dbReference>
<evidence type="ECO:0000256" key="4">
    <source>
        <dbReference type="ARBA" id="ARBA00023163"/>
    </source>
</evidence>
<sequence length="317" mass="34988">MYARVRTPGAALSLLLTLATFMDKLQAISTFVRVVDARSFSKAAETLSMPRSSVTTTIKNLEQHLGTVLLRRSTRNLSLTEAGERYYASCRSILAEIDRAESGLRDDTLVPRGKVRADMPGVIGRAVVLPNLRDFAQRYPDIELVLGLSDRPADLIFDGIDCAIRTGELADSTLIARQLGTLTWLTCASPRYLRERGEPASVDDLAAHEAINYISNATGRPLDWRFDANGEPVTLTMQSRFAVNETEAYLQCGIEGLGIIQLSEFVAKPYLESGRLKEVLRESRSAPVPVAILYPDRSHSSAAVKAFVDWIAEIFPR</sequence>
<evidence type="ECO:0000256" key="2">
    <source>
        <dbReference type="ARBA" id="ARBA00023015"/>
    </source>
</evidence>
<dbReference type="PANTHER" id="PTHR30537:SF72">
    <property type="entry name" value="LYSR FAMILY TRANSCRIPTIONAL REGULATOR"/>
    <property type="match status" value="1"/>
</dbReference>
<dbReference type="SUPFAM" id="SSF46785">
    <property type="entry name" value="Winged helix' DNA-binding domain"/>
    <property type="match status" value="1"/>
</dbReference>
<dbReference type="Gene3D" id="1.10.10.10">
    <property type="entry name" value="Winged helix-like DNA-binding domain superfamily/Winged helix DNA-binding domain"/>
    <property type="match status" value="1"/>
</dbReference>
<dbReference type="Proteomes" id="UP000004980">
    <property type="component" value="Unassembled WGS sequence"/>
</dbReference>
<keyword evidence="4" id="KW-0804">Transcription</keyword>
<comment type="similarity">
    <text evidence="1">Belongs to the LysR transcriptional regulatory family.</text>
</comment>
<dbReference type="Pfam" id="PF00126">
    <property type="entry name" value="HTH_1"/>
    <property type="match status" value="1"/>
</dbReference>
<dbReference type="PROSITE" id="PS50931">
    <property type="entry name" value="HTH_LYSR"/>
    <property type="match status" value="1"/>
</dbReference>
<keyword evidence="7" id="KW-1185">Reference proteome</keyword>
<organism evidence="6 7">
    <name type="scientific">Paraburkholderia hospita</name>
    <dbReference type="NCBI Taxonomy" id="169430"/>
    <lineage>
        <taxon>Bacteria</taxon>
        <taxon>Pseudomonadati</taxon>
        <taxon>Pseudomonadota</taxon>
        <taxon>Betaproteobacteria</taxon>
        <taxon>Burkholderiales</taxon>
        <taxon>Burkholderiaceae</taxon>
        <taxon>Paraburkholderia</taxon>
    </lineage>
</organism>
<dbReference type="EMBL" id="AKAU01000101">
    <property type="protein sequence ID" value="EIM99321.1"/>
    <property type="molecule type" value="Genomic_DNA"/>
</dbReference>
<evidence type="ECO:0000256" key="1">
    <source>
        <dbReference type="ARBA" id="ARBA00009437"/>
    </source>
</evidence>
<dbReference type="Gene3D" id="3.40.190.290">
    <property type="match status" value="1"/>
</dbReference>
<keyword evidence="2" id="KW-0805">Transcription regulation</keyword>
<evidence type="ECO:0000256" key="3">
    <source>
        <dbReference type="ARBA" id="ARBA00023125"/>
    </source>
</evidence>
<proteinExistence type="inferred from homology"/>
<name>A0ABP2PNJ3_9BURK</name>
<dbReference type="InterPro" id="IPR058163">
    <property type="entry name" value="LysR-type_TF_proteobact-type"/>
</dbReference>